<evidence type="ECO:0000259" key="1">
    <source>
        <dbReference type="PROSITE" id="PS51767"/>
    </source>
</evidence>
<reference evidence="2" key="1">
    <citation type="submission" date="2020-07" db="EMBL/GenBank/DDBJ databases">
        <title>Ethylene signaling mediates host invasion by parasitic plants.</title>
        <authorList>
            <person name="Yoshida S."/>
        </authorList>
    </citation>
    <scope>NUCLEOTIDE SEQUENCE</scope>
    <source>
        <strain evidence="2">Okayama</strain>
    </source>
</reference>
<name>A0A830C1V9_9LAMI</name>
<dbReference type="Proteomes" id="UP000653305">
    <property type="component" value="Unassembled WGS sequence"/>
</dbReference>
<dbReference type="OrthoDB" id="2747330at2759"/>
<comment type="caution">
    <text evidence="2">The sequence shown here is derived from an EMBL/GenBank/DDBJ whole genome shotgun (WGS) entry which is preliminary data.</text>
</comment>
<feature type="domain" description="Peptidase A1" evidence="1">
    <location>
        <begin position="1"/>
        <end position="93"/>
    </location>
</feature>
<sequence>IKPYRFVGEYPSNPLVRSLNISCLLQFSFTDDKNVQFQMGPESYLIMQKEKNVCLGILNGKEVGLRDKNVIGDISMQDKLVIYDNERKMVGWAAVKTCKRKV</sequence>
<dbReference type="EMBL" id="BMAC01000357">
    <property type="protein sequence ID" value="GFP94597.1"/>
    <property type="molecule type" value="Genomic_DNA"/>
</dbReference>
<dbReference type="InterPro" id="IPR032799">
    <property type="entry name" value="TAXi_C"/>
</dbReference>
<organism evidence="2 3">
    <name type="scientific">Phtheirospermum japonicum</name>
    <dbReference type="NCBI Taxonomy" id="374723"/>
    <lineage>
        <taxon>Eukaryota</taxon>
        <taxon>Viridiplantae</taxon>
        <taxon>Streptophyta</taxon>
        <taxon>Embryophyta</taxon>
        <taxon>Tracheophyta</taxon>
        <taxon>Spermatophyta</taxon>
        <taxon>Magnoliopsida</taxon>
        <taxon>eudicotyledons</taxon>
        <taxon>Gunneridae</taxon>
        <taxon>Pentapetalae</taxon>
        <taxon>asterids</taxon>
        <taxon>lamiids</taxon>
        <taxon>Lamiales</taxon>
        <taxon>Orobanchaceae</taxon>
        <taxon>Orobanchaceae incertae sedis</taxon>
        <taxon>Phtheirospermum</taxon>
    </lineage>
</organism>
<evidence type="ECO:0000313" key="3">
    <source>
        <dbReference type="Proteomes" id="UP000653305"/>
    </source>
</evidence>
<protein>
    <submittedName>
        <fullName evidence="2">Aspartic proteinase asp1</fullName>
    </submittedName>
</protein>
<proteinExistence type="predicted"/>
<keyword evidence="3" id="KW-1185">Reference proteome</keyword>
<evidence type="ECO:0000313" key="2">
    <source>
        <dbReference type="EMBL" id="GFP94597.1"/>
    </source>
</evidence>
<dbReference type="InterPro" id="IPR021109">
    <property type="entry name" value="Peptidase_aspartic_dom_sf"/>
</dbReference>
<feature type="non-terminal residue" evidence="2">
    <location>
        <position position="102"/>
    </location>
</feature>
<dbReference type="Gene3D" id="2.40.70.10">
    <property type="entry name" value="Acid Proteases"/>
    <property type="match status" value="1"/>
</dbReference>
<dbReference type="SUPFAM" id="SSF50630">
    <property type="entry name" value="Acid proteases"/>
    <property type="match status" value="1"/>
</dbReference>
<dbReference type="Pfam" id="PF14541">
    <property type="entry name" value="TAXi_C"/>
    <property type="match status" value="1"/>
</dbReference>
<dbReference type="AlphaFoldDB" id="A0A830C1V9"/>
<gene>
    <name evidence="2" type="ORF">PHJA_001604100</name>
</gene>
<dbReference type="InterPro" id="IPR033121">
    <property type="entry name" value="PEPTIDASE_A1"/>
</dbReference>
<accession>A0A830C1V9</accession>
<dbReference type="PROSITE" id="PS51767">
    <property type="entry name" value="PEPTIDASE_A1"/>
    <property type="match status" value="1"/>
</dbReference>